<keyword evidence="3" id="KW-1185">Reference proteome</keyword>
<keyword evidence="1" id="KW-0812">Transmembrane</keyword>
<sequence>MPLFFGVRIYVVKFWDFSLIKQFEIFLFTHVTKLKKYCEKKFTLIGTCNVKIIYNCIGWLTWLSRLLNVKSEHIAWCLFVAYTYMYVHIRMGVKY</sequence>
<evidence type="ECO:0000256" key="1">
    <source>
        <dbReference type="SAM" id="Phobius"/>
    </source>
</evidence>
<organism evidence="2 3">
    <name type="scientific">Gigaspora rosea</name>
    <dbReference type="NCBI Taxonomy" id="44941"/>
    <lineage>
        <taxon>Eukaryota</taxon>
        <taxon>Fungi</taxon>
        <taxon>Fungi incertae sedis</taxon>
        <taxon>Mucoromycota</taxon>
        <taxon>Glomeromycotina</taxon>
        <taxon>Glomeromycetes</taxon>
        <taxon>Diversisporales</taxon>
        <taxon>Gigasporaceae</taxon>
        <taxon>Gigaspora</taxon>
    </lineage>
</organism>
<dbReference type="AlphaFoldDB" id="A0A397VV48"/>
<feature type="transmembrane region" description="Helical" evidence="1">
    <location>
        <begin position="73"/>
        <end position="89"/>
    </location>
</feature>
<keyword evidence="1" id="KW-1133">Transmembrane helix</keyword>
<evidence type="ECO:0000313" key="2">
    <source>
        <dbReference type="EMBL" id="RIB26450.1"/>
    </source>
</evidence>
<accession>A0A397VV48</accession>
<keyword evidence="1" id="KW-0472">Membrane</keyword>
<dbReference type="Proteomes" id="UP000266673">
    <property type="component" value="Unassembled WGS sequence"/>
</dbReference>
<protein>
    <submittedName>
        <fullName evidence="2">Uncharacterized protein</fullName>
    </submittedName>
</protein>
<proteinExistence type="predicted"/>
<gene>
    <name evidence="2" type="ORF">C2G38_261983</name>
</gene>
<evidence type="ECO:0000313" key="3">
    <source>
        <dbReference type="Proteomes" id="UP000266673"/>
    </source>
</evidence>
<name>A0A397VV48_9GLOM</name>
<feature type="transmembrane region" description="Helical" evidence="1">
    <location>
        <begin position="42"/>
        <end position="61"/>
    </location>
</feature>
<dbReference type="EMBL" id="QKWP01000136">
    <property type="protein sequence ID" value="RIB26450.1"/>
    <property type="molecule type" value="Genomic_DNA"/>
</dbReference>
<comment type="caution">
    <text evidence="2">The sequence shown here is derived from an EMBL/GenBank/DDBJ whole genome shotgun (WGS) entry which is preliminary data.</text>
</comment>
<reference evidence="2 3" key="1">
    <citation type="submission" date="2018-06" db="EMBL/GenBank/DDBJ databases">
        <title>Comparative genomics reveals the genomic features of Rhizophagus irregularis, R. cerebriforme, R. diaphanum and Gigaspora rosea, and their symbiotic lifestyle signature.</title>
        <authorList>
            <person name="Morin E."/>
            <person name="San Clemente H."/>
            <person name="Chen E.C.H."/>
            <person name="De La Providencia I."/>
            <person name="Hainaut M."/>
            <person name="Kuo A."/>
            <person name="Kohler A."/>
            <person name="Murat C."/>
            <person name="Tang N."/>
            <person name="Roy S."/>
            <person name="Loubradou J."/>
            <person name="Henrissat B."/>
            <person name="Grigoriev I.V."/>
            <person name="Corradi N."/>
            <person name="Roux C."/>
            <person name="Martin F.M."/>
        </authorList>
    </citation>
    <scope>NUCLEOTIDE SEQUENCE [LARGE SCALE GENOMIC DNA]</scope>
    <source>
        <strain evidence="2 3">DAOM 194757</strain>
    </source>
</reference>